<feature type="domain" description="Exocyst complex subunit Exo70 C-terminal" evidence="4">
    <location>
        <begin position="312"/>
        <end position="672"/>
    </location>
</feature>
<dbReference type="InterPro" id="IPR004140">
    <property type="entry name" value="Exo70"/>
</dbReference>
<evidence type="ECO:0000256" key="1">
    <source>
        <dbReference type="ARBA" id="ARBA00006756"/>
    </source>
</evidence>
<dbReference type="OMA" id="IHRSWKH"/>
<accession>A0A8T2RJG6</accession>
<dbReference type="GO" id="GO:0005546">
    <property type="term" value="F:phosphatidylinositol-4,5-bisphosphate binding"/>
    <property type="evidence" value="ECO:0007669"/>
    <property type="project" value="InterPro"/>
</dbReference>
<dbReference type="Gene3D" id="1.20.1280.170">
    <property type="entry name" value="Exocyst complex component Exo70"/>
    <property type="match status" value="1"/>
</dbReference>
<keyword evidence="2 3" id="KW-0813">Transport</keyword>
<keyword evidence="3" id="KW-0653">Protein transport</keyword>
<reference evidence="5 6" key="1">
    <citation type="submission" date="2021-08" db="EMBL/GenBank/DDBJ databases">
        <title>WGS assembly of Ceratopteris richardii.</title>
        <authorList>
            <person name="Marchant D.B."/>
            <person name="Chen G."/>
            <person name="Jenkins J."/>
            <person name="Shu S."/>
            <person name="Leebens-Mack J."/>
            <person name="Grimwood J."/>
            <person name="Schmutz J."/>
            <person name="Soltis P."/>
            <person name="Soltis D."/>
            <person name="Chen Z.-H."/>
        </authorList>
    </citation>
    <scope>NUCLEOTIDE SEQUENCE [LARGE SCALE GENOMIC DNA]</scope>
    <source>
        <strain evidence="5">Whitten #5841</strain>
        <tissue evidence="5">Leaf</tissue>
    </source>
</reference>
<organism evidence="5 6">
    <name type="scientific">Ceratopteris richardii</name>
    <name type="common">Triangle waterfern</name>
    <dbReference type="NCBI Taxonomy" id="49495"/>
    <lineage>
        <taxon>Eukaryota</taxon>
        <taxon>Viridiplantae</taxon>
        <taxon>Streptophyta</taxon>
        <taxon>Embryophyta</taxon>
        <taxon>Tracheophyta</taxon>
        <taxon>Polypodiopsida</taxon>
        <taxon>Polypodiidae</taxon>
        <taxon>Polypodiales</taxon>
        <taxon>Pteridineae</taxon>
        <taxon>Pteridaceae</taxon>
        <taxon>Parkerioideae</taxon>
        <taxon>Ceratopteris</taxon>
    </lineage>
</organism>
<evidence type="ECO:0000313" key="6">
    <source>
        <dbReference type="Proteomes" id="UP000825935"/>
    </source>
</evidence>
<gene>
    <name evidence="5" type="ORF">KP509_27G068800</name>
</gene>
<proteinExistence type="inferred from homology"/>
<comment type="function">
    <text evidence="3">Component of the exocyst complex.</text>
</comment>
<dbReference type="GO" id="GO:0015031">
    <property type="term" value="P:protein transport"/>
    <property type="evidence" value="ECO:0007669"/>
    <property type="project" value="UniProtKB-KW"/>
</dbReference>
<dbReference type="GO" id="GO:0000145">
    <property type="term" value="C:exocyst"/>
    <property type="evidence" value="ECO:0007669"/>
    <property type="project" value="InterPro"/>
</dbReference>
<keyword evidence="3" id="KW-0268">Exocytosis</keyword>
<sequence length="705" mass="79616">MLMKLHVYQGAHQSQDMTEAKGTSTASVASLDNGVLVKLLNTRGRLQQALQKCRTLGHDLDEAGPRLQRIATRIPSLETAFEPLRCRRKILDDLPACIDKAVAPSLAVLKVFDAMHDLEPLLLGDPQHDLVGFISLISRLEEATAFLSENCPMAIEWLQEFIDFLDQNQVLQDTPMQRISSHLDPLQAWRFSGDHSKLDGGLHAAALDKLECEFKRLLSDENLLVPSIPSDVTKEGDPECKRTISSHALKHLHLILQKLVSNGRNQRIMELYVESRTLLLKRNLNALPLNYLQMRSSSKHDWKSVGAYIGPWTQHMDVVMRSLCEPEYNLCNQVFEKLGYDYWEQSFGKIALGGGVMALLEFGEMAVRSKDEPQKLFKLLDMFEAMNNLRPLFGKLFGGPGSKEVQQRVKGLLKLIVQGAYDIFLELKQQIDNQRGLKAPIDESLPKVLSFVLGYVKHLVGDFYGPIMAQVLMIHRSWSDDSLVKKTNTSLLSKAVLNVMNALVLNINEWASSFKDEPVFYHLFLCNNFWYLSVNCRTPELKVLVGDTWLKEQRQQAEANISMYMKEGWSKIVHLLNVPGVMTLTGSRAAARDLLKTKLKAFNMAFEELYQKHVKWVIVDAELRERIGISVLKLVVPAYRTYLQSYGPLLEQDGTKSKHVKYSAQSLERVIGSLFQGPSERIVHGSDRKVNGSSAIVHPTTVSVI</sequence>
<dbReference type="EMBL" id="CM035432">
    <property type="protein sequence ID" value="KAH7295857.1"/>
    <property type="molecule type" value="Genomic_DNA"/>
</dbReference>
<name>A0A8T2RJG6_CERRI</name>
<evidence type="ECO:0000259" key="4">
    <source>
        <dbReference type="Pfam" id="PF03081"/>
    </source>
</evidence>
<dbReference type="AlphaFoldDB" id="A0A8T2RJG6"/>
<dbReference type="GO" id="GO:0006887">
    <property type="term" value="P:exocytosis"/>
    <property type="evidence" value="ECO:0007669"/>
    <property type="project" value="UniProtKB-KW"/>
</dbReference>
<dbReference type="Pfam" id="PF20669">
    <property type="entry name" value="Exo70_N"/>
    <property type="match status" value="1"/>
</dbReference>
<dbReference type="Proteomes" id="UP000825935">
    <property type="component" value="Chromosome 27"/>
</dbReference>
<dbReference type="PANTHER" id="PTHR12542:SF85">
    <property type="entry name" value="EXOCYST SUBUNIT EXO70 FAMILY PROTEIN"/>
    <property type="match status" value="1"/>
</dbReference>
<evidence type="ECO:0000256" key="3">
    <source>
        <dbReference type="RuleBase" id="RU365026"/>
    </source>
</evidence>
<dbReference type="SUPFAM" id="SSF74788">
    <property type="entry name" value="Cullin repeat-like"/>
    <property type="match status" value="1"/>
</dbReference>
<dbReference type="Pfam" id="PF03081">
    <property type="entry name" value="Exo70_C"/>
    <property type="match status" value="1"/>
</dbReference>
<comment type="caution">
    <text evidence="5">The sequence shown here is derived from an EMBL/GenBank/DDBJ whole genome shotgun (WGS) entry which is preliminary data.</text>
</comment>
<comment type="similarity">
    <text evidence="1 3">Belongs to the EXO70 family.</text>
</comment>
<dbReference type="OrthoDB" id="1922221at2759"/>
<keyword evidence="6" id="KW-1185">Reference proteome</keyword>
<evidence type="ECO:0000313" key="5">
    <source>
        <dbReference type="EMBL" id="KAH7295857.1"/>
    </source>
</evidence>
<dbReference type="InterPro" id="IPR046364">
    <property type="entry name" value="Exo70_C"/>
</dbReference>
<dbReference type="EMBL" id="CM035432">
    <property type="protein sequence ID" value="KAH7295859.1"/>
    <property type="molecule type" value="Genomic_DNA"/>
</dbReference>
<protein>
    <recommendedName>
        <fullName evidence="3">Exocyst subunit Exo70 family protein</fullName>
    </recommendedName>
</protein>
<dbReference type="InterPro" id="IPR016159">
    <property type="entry name" value="Cullin_repeat-like_dom_sf"/>
</dbReference>
<dbReference type="PANTHER" id="PTHR12542">
    <property type="entry name" value="EXOCYST COMPLEX PROTEIN EXO70"/>
    <property type="match status" value="1"/>
</dbReference>
<evidence type="ECO:0000256" key="2">
    <source>
        <dbReference type="ARBA" id="ARBA00022448"/>
    </source>
</evidence>